<comment type="caution">
    <text evidence="1">The sequence shown here is derived from an EMBL/GenBank/DDBJ whole genome shotgun (WGS) entry which is preliminary data.</text>
</comment>
<dbReference type="Proteomes" id="UP000221538">
    <property type="component" value="Unassembled WGS sequence"/>
</dbReference>
<reference evidence="1 2" key="2">
    <citation type="journal article" date="2013" name="Environ. Sci. Technol.">
        <title>The 4-tert-butylphenol-utilizing bacterium Sphingobium fuliginis OMI can degrade bisphenols via phenolic ring hydroxylation and meta-cleavage pathway.</title>
        <authorList>
            <person name="Ogata Y."/>
            <person name="Goda S."/>
            <person name="Toyama T."/>
            <person name="Sei K."/>
            <person name="Ike M."/>
        </authorList>
    </citation>
    <scope>NUCLEOTIDE SEQUENCE [LARGE SCALE GENOMIC DNA]</scope>
    <source>
        <strain evidence="1 2">OMI</strain>
    </source>
</reference>
<evidence type="ECO:0000313" key="1">
    <source>
        <dbReference type="EMBL" id="GAY22666.1"/>
    </source>
</evidence>
<name>A0A292ZIA6_SPHSA</name>
<protein>
    <submittedName>
        <fullName evidence="1">Uncharacterized protein</fullName>
    </submittedName>
</protein>
<reference evidence="1 2" key="1">
    <citation type="journal article" date="2013" name="Biodegradation">
        <title>Occurrence of 4-tert-butylphenol (4-t-BP) biodegradation in an aquatic sample caused by the presence of Spirodela polyrrhiza and isolation of a 4-t-BP-utilizing bacterium.</title>
        <authorList>
            <person name="Ogata Y."/>
            <person name="Toyama T."/>
            <person name="Yu N."/>
            <person name="Wang X."/>
            <person name="Sei K."/>
            <person name="Ike M."/>
        </authorList>
    </citation>
    <scope>NUCLEOTIDE SEQUENCE [LARGE SCALE GENOMIC DNA]</scope>
    <source>
        <strain evidence="1 2">OMI</strain>
    </source>
</reference>
<sequence>MDELLSAAHAAELKSATAISNSLMLFSRWSKYRLSMSASSTHRRASATRPLWPHSLTRGHMIH</sequence>
<gene>
    <name evidence="1" type="ORF">SFOMI_3227</name>
</gene>
<dbReference type="AlphaFoldDB" id="A0A292ZIA6"/>
<organism evidence="1 2">
    <name type="scientific">Sphingobium fuliginis (strain ATCC 27551)</name>
    <dbReference type="NCBI Taxonomy" id="336203"/>
    <lineage>
        <taxon>Bacteria</taxon>
        <taxon>Pseudomonadati</taxon>
        <taxon>Pseudomonadota</taxon>
        <taxon>Alphaproteobacteria</taxon>
        <taxon>Sphingomonadales</taxon>
        <taxon>Sphingomonadaceae</taxon>
        <taxon>Sphingobium</taxon>
    </lineage>
</organism>
<accession>A0A292ZIA6</accession>
<evidence type="ECO:0000313" key="2">
    <source>
        <dbReference type="Proteomes" id="UP000221538"/>
    </source>
</evidence>
<dbReference type="EMBL" id="BEWI01000032">
    <property type="protein sequence ID" value="GAY22666.1"/>
    <property type="molecule type" value="Genomic_DNA"/>
</dbReference>
<proteinExistence type="predicted"/>